<comment type="caution">
    <text evidence="2">The sequence shown here is derived from an EMBL/GenBank/DDBJ whole genome shotgun (WGS) entry which is preliminary data.</text>
</comment>
<dbReference type="GO" id="GO:0003824">
    <property type="term" value="F:catalytic activity"/>
    <property type="evidence" value="ECO:0007669"/>
    <property type="project" value="InterPro"/>
</dbReference>
<dbReference type="GO" id="GO:0008610">
    <property type="term" value="P:lipid biosynthetic process"/>
    <property type="evidence" value="ECO:0007669"/>
    <property type="project" value="UniProtKB-ARBA"/>
</dbReference>
<sequence>MVLAAEVNEAAIALSVTGTMTCFDAVEHKPQYPCRQRGDVKSMSDSREQHLPLTTAQTGVWFSQQLDAENPIYRVTEYLDIHGQIDLPVLETALRRAVAETEALRVRVEADDEEGARQVIVRSLEWRLPVVDFRGEGLA</sequence>
<reference evidence="2 3" key="1">
    <citation type="submission" date="2014-09" db="EMBL/GenBank/DDBJ databases">
        <title>Draft genome sequence of Streptomyces natalensis ATCC 27448, producer of the antifungal pimaricin.</title>
        <authorList>
            <person name="Mendes M.V."/>
            <person name="Beites T."/>
            <person name="Pires S."/>
            <person name="Santos C.L."/>
            <person name="Moradas-Ferreira P."/>
        </authorList>
    </citation>
    <scope>NUCLEOTIDE SEQUENCE [LARGE SCALE GENOMIC DNA]</scope>
    <source>
        <strain evidence="2 3">ATCC 27448</strain>
    </source>
</reference>
<dbReference type="Gene3D" id="3.30.559.10">
    <property type="entry name" value="Chloramphenicol acetyltransferase-like domain"/>
    <property type="match status" value="1"/>
</dbReference>
<dbReference type="InterPro" id="IPR023213">
    <property type="entry name" value="CAT-like_dom_sf"/>
</dbReference>
<dbReference type="RefSeq" id="WP_030065465.1">
    <property type="nucleotide sequence ID" value="NZ_JRKI01000026.1"/>
</dbReference>
<evidence type="ECO:0000259" key="1">
    <source>
        <dbReference type="Pfam" id="PF00668"/>
    </source>
</evidence>
<organism evidence="2 3">
    <name type="scientific">Streptomyces natalensis ATCC 27448</name>
    <dbReference type="NCBI Taxonomy" id="1240678"/>
    <lineage>
        <taxon>Bacteria</taxon>
        <taxon>Bacillati</taxon>
        <taxon>Actinomycetota</taxon>
        <taxon>Actinomycetes</taxon>
        <taxon>Kitasatosporales</taxon>
        <taxon>Streptomycetaceae</taxon>
        <taxon>Streptomyces</taxon>
    </lineage>
</organism>
<keyword evidence="3" id="KW-1185">Reference proteome</keyword>
<dbReference type="Proteomes" id="UP000032458">
    <property type="component" value="Unassembled WGS sequence"/>
</dbReference>
<evidence type="ECO:0000313" key="3">
    <source>
        <dbReference type="Proteomes" id="UP000032458"/>
    </source>
</evidence>
<dbReference type="Pfam" id="PF00668">
    <property type="entry name" value="Condensation"/>
    <property type="match status" value="1"/>
</dbReference>
<gene>
    <name evidence="2" type="ORF">SNA_18830</name>
</gene>
<evidence type="ECO:0000313" key="2">
    <source>
        <dbReference type="EMBL" id="KIZ17008.1"/>
    </source>
</evidence>
<accession>A0A0D7CLE5</accession>
<dbReference type="SUPFAM" id="SSF52777">
    <property type="entry name" value="CoA-dependent acyltransferases"/>
    <property type="match status" value="1"/>
</dbReference>
<dbReference type="AlphaFoldDB" id="A0A0D7CLE5"/>
<name>A0A0D7CLE5_9ACTN</name>
<dbReference type="PATRIC" id="fig|1240678.4.peg.3964"/>
<dbReference type="EMBL" id="JRKI01000026">
    <property type="protein sequence ID" value="KIZ17008.1"/>
    <property type="molecule type" value="Genomic_DNA"/>
</dbReference>
<dbReference type="InterPro" id="IPR001242">
    <property type="entry name" value="Condensation_dom"/>
</dbReference>
<feature type="domain" description="Condensation" evidence="1">
    <location>
        <begin position="48"/>
        <end position="134"/>
    </location>
</feature>
<proteinExistence type="predicted"/>
<protein>
    <recommendedName>
        <fullName evidence="1">Condensation domain-containing protein</fullName>
    </recommendedName>
</protein>